<dbReference type="SUPFAM" id="SSF47986">
    <property type="entry name" value="DEATH domain"/>
    <property type="match status" value="1"/>
</dbReference>
<dbReference type="Gene3D" id="1.10.533.10">
    <property type="entry name" value="Death Domain, Fas"/>
    <property type="match status" value="1"/>
</dbReference>
<dbReference type="Proteomes" id="UP000596742">
    <property type="component" value="Unassembled WGS sequence"/>
</dbReference>
<gene>
    <name evidence="2" type="ORF">MGAL_10B059061</name>
</gene>
<dbReference type="AlphaFoldDB" id="A0A8B6D3X5"/>
<proteinExistence type="predicted"/>
<keyword evidence="3" id="KW-1185">Reference proteome</keyword>
<dbReference type="EMBL" id="UYJE01002751">
    <property type="protein sequence ID" value="VDI13376.1"/>
    <property type="molecule type" value="Genomic_DNA"/>
</dbReference>
<dbReference type="PROSITE" id="PS50209">
    <property type="entry name" value="CARD"/>
    <property type="match status" value="1"/>
</dbReference>
<dbReference type="OrthoDB" id="6190229at2759"/>
<organism evidence="2 3">
    <name type="scientific">Mytilus galloprovincialis</name>
    <name type="common">Mediterranean mussel</name>
    <dbReference type="NCBI Taxonomy" id="29158"/>
    <lineage>
        <taxon>Eukaryota</taxon>
        <taxon>Metazoa</taxon>
        <taxon>Spiralia</taxon>
        <taxon>Lophotrochozoa</taxon>
        <taxon>Mollusca</taxon>
        <taxon>Bivalvia</taxon>
        <taxon>Autobranchia</taxon>
        <taxon>Pteriomorphia</taxon>
        <taxon>Mytilida</taxon>
        <taxon>Mytiloidea</taxon>
        <taxon>Mytilidae</taxon>
        <taxon>Mytilinae</taxon>
        <taxon>Mytilus</taxon>
    </lineage>
</organism>
<comment type="caution">
    <text evidence="2">The sequence shown here is derived from an EMBL/GenBank/DDBJ whole genome shotgun (WGS) entry which is preliminary data.</text>
</comment>
<dbReference type="GO" id="GO:0042981">
    <property type="term" value="P:regulation of apoptotic process"/>
    <property type="evidence" value="ECO:0007669"/>
    <property type="project" value="InterPro"/>
</dbReference>
<accession>A0A8B6D3X5</accession>
<protein>
    <recommendedName>
        <fullName evidence="1">CARD domain-containing protein</fullName>
    </recommendedName>
</protein>
<dbReference type="CDD" id="cd01671">
    <property type="entry name" value="CARD"/>
    <property type="match status" value="1"/>
</dbReference>
<sequence>MAEVDVYRRLPESGDLTLSISPTRFSQIRAPHLKKEHNYKILCDEIEELPKVLSLLRQNEVITIEELSEVNSLERRRRRVAKLLDILFTRTTEQWVEQFIDCLAKTDQTHVIKKLRKQTPPTSPISIRTLRPTDYKQRVMLLEEDAEDSIRRNYSLERARATRDVLGSDILTIYKGSIVFILDPPSEKAIKELWQRNTGSQKIGRFLCMILNDYELKERFDRKRIIRVELTEEPNEFHCRIRKSSNMSHTYIKYISPKDCSDCFRRTVFECYENILDEIETNMIQKTFDGRDSIVPDFIKKACIYEKEKRSRKERADIFLQCILRHEEMLMDFKIIFHETSNFRMPHVPCEAHGGNSVGKFNLREKIVLHFEIYFDKSENTIRVNSVSNIIGNILGRFETEDQMSSEKVQQLMLKFAEPAIGNISEMGNVELE</sequence>
<evidence type="ECO:0000313" key="2">
    <source>
        <dbReference type="EMBL" id="VDI13376.1"/>
    </source>
</evidence>
<dbReference type="Pfam" id="PF00619">
    <property type="entry name" value="CARD"/>
    <property type="match status" value="1"/>
</dbReference>
<dbReference type="InterPro" id="IPR001315">
    <property type="entry name" value="CARD"/>
</dbReference>
<feature type="domain" description="CARD" evidence="1">
    <location>
        <begin position="36"/>
        <end position="118"/>
    </location>
</feature>
<name>A0A8B6D3X5_MYTGA</name>
<evidence type="ECO:0000259" key="1">
    <source>
        <dbReference type="PROSITE" id="PS50209"/>
    </source>
</evidence>
<evidence type="ECO:0000313" key="3">
    <source>
        <dbReference type="Proteomes" id="UP000596742"/>
    </source>
</evidence>
<dbReference type="InterPro" id="IPR011029">
    <property type="entry name" value="DEATH-like_dom_sf"/>
</dbReference>
<reference evidence="2" key="1">
    <citation type="submission" date="2018-11" db="EMBL/GenBank/DDBJ databases">
        <authorList>
            <person name="Alioto T."/>
            <person name="Alioto T."/>
        </authorList>
    </citation>
    <scope>NUCLEOTIDE SEQUENCE</scope>
</reference>